<dbReference type="Proteomes" id="UP000217790">
    <property type="component" value="Unassembled WGS sequence"/>
</dbReference>
<name>A0A2H3CYK6_ARMGA</name>
<gene>
    <name evidence="1" type="ORF">ARMGADRAFT_1037200</name>
</gene>
<organism evidence="1 2">
    <name type="scientific">Armillaria gallica</name>
    <name type="common">Bulbous honey fungus</name>
    <name type="synonym">Armillaria bulbosa</name>
    <dbReference type="NCBI Taxonomy" id="47427"/>
    <lineage>
        <taxon>Eukaryota</taxon>
        <taxon>Fungi</taxon>
        <taxon>Dikarya</taxon>
        <taxon>Basidiomycota</taxon>
        <taxon>Agaricomycotina</taxon>
        <taxon>Agaricomycetes</taxon>
        <taxon>Agaricomycetidae</taxon>
        <taxon>Agaricales</taxon>
        <taxon>Marasmiineae</taxon>
        <taxon>Physalacriaceae</taxon>
        <taxon>Armillaria</taxon>
    </lineage>
</organism>
<evidence type="ECO:0000313" key="2">
    <source>
        <dbReference type="Proteomes" id="UP000217790"/>
    </source>
</evidence>
<protein>
    <submittedName>
        <fullName evidence="1">Uncharacterized protein</fullName>
    </submittedName>
</protein>
<reference evidence="2" key="1">
    <citation type="journal article" date="2017" name="Nat. Ecol. Evol.">
        <title>Genome expansion and lineage-specific genetic innovations in the forest pathogenic fungi Armillaria.</title>
        <authorList>
            <person name="Sipos G."/>
            <person name="Prasanna A.N."/>
            <person name="Walter M.C."/>
            <person name="O'Connor E."/>
            <person name="Balint B."/>
            <person name="Krizsan K."/>
            <person name="Kiss B."/>
            <person name="Hess J."/>
            <person name="Varga T."/>
            <person name="Slot J."/>
            <person name="Riley R."/>
            <person name="Boka B."/>
            <person name="Rigling D."/>
            <person name="Barry K."/>
            <person name="Lee J."/>
            <person name="Mihaltcheva S."/>
            <person name="LaButti K."/>
            <person name="Lipzen A."/>
            <person name="Waldron R."/>
            <person name="Moloney N.M."/>
            <person name="Sperisen C."/>
            <person name="Kredics L."/>
            <person name="Vagvoelgyi C."/>
            <person name="Patrignani A."/>
            <person name="Fitzpatrick D."/>
            <person name="Nagy I."/>
            <person name="Doyle S."/>
            <person name="Anderson J.B."/>
            <person name="Grigoriev I.V."/>
            <person name="Gueldener U."/>
            <person name="Muensterkoetter M."/>
            <person name="Nagy L.G."/>
        </authorList>
    </citation>
    <scope>NUCLEOTIDE SEQUENCE [LARGE SCALE GENOMIC DNA]</scope>
    <source>
        <strain evidence="2">Ar21-2</strain>
    </source>
</reference>
<dbReference type="AlphaFoldDB" id="A0A2H3CYK6"/>
<proteinExistence type="predicted"/>
<dbReference type="EMBL" id="KZ293699">
    <property type="protein sequence ID" value="PBK84262.1"/>
    <property type="molecule type" value="Genomic_DNA"/>
</dbReference>
<dbReference type="InParanoid" id="A0A2H3CYK6"/>
<evidence type="ECO:0000313" key="1">
    <source>
        <dbReference type="EMBL" id="PBK84262.1"/>
    </source>
</evidence>
<accession>A0A2H3CYK6</accession>
<keyword evidence="2" id="KW-1185">Reference proteome</keyword>
<sequence>MSSIRHPSKQETAIDCFAYGMTAGPHVWTLDLARRVHGEEGMEVGGHALQAHHHLTCLPNRTQYLSCSSSTTDHELSPQGWICTQFRIQFMTYLLTSLVQRIKHEQRRSDLLASTTRGKKRMECGESQHYHHANDIDVTVDSLDAFDFEDRMIIFGMHAERRDGTLPRSWRMREARREMDVHGGSQTFCRPTMTTKHTLSIHLLISWSRLSIDEKTWFSGVGTRVITQSKCCTFAVGTLGGEEGVCVRVQCGGLARMYAKGTVRERQQTRENMQTGETDDEEEFYWMWQVSQSAKGVRI</sequence>